<gene>
    <name evidence="2" type="ORF">C1H46_001288</name>
</gene>
<evidence type="ECO:0000313" key="3">
    <source>
        <dbReference type="Proteomes" id="UP000315295"/>
    </source>
</evidence>
<name>A0A540NQ91_MALBA</name>
<comment type="caution">
    <text evidence="2">The sequence shown here is derived from an EMBL/GenBank/DDBJ whole genome shotgun (WGS) entry which is preliminary data.</text>
</comment>
<evidence type="ECO:0000313" key="2">
    <source>
        <dbReference type="EMBL" id="TQE13204.1"/>
    </source>
</evidence>
<dbReference type="Proteomes" id="UP000315295">
    <property type="component" value="Unassembled WGS sequence"/>
</dbReference>
<feature type="region of interest" description="Disordered" evidence="1">
    <location>
        <begin position="41"/>
        <end position="61"/>
    </location>
</feature>
<organism evidence="2 3">
    <name type="scientific">Malus baccata</name>
    <name type="common">Siberian crab apple</name>
    <name type="synonym">Pyrus baccata</name>
    <dbReference type="NCBI Taxonomy" id="106549"/>
    <lineage>
        <taxon>Eukaryota</taxon>
        <taxon>Viridiplantae</taxon>
        <taxon>Streptophyta</taxon>
        <taxon>Embryophyta</taxon>
        <taxon>Tracheophyta</taxon>
        <taxon>Spermatophyta</taxon>
        <taxon>Magnoliopsida</taxon>
        <taxon>eudicotyledons</taxon>
        <taxon>Gunneridae</taxon>
        <taxon>Pentapetalae</taxon>
        <taxon>rosids</taxon>
        <taxon>fabids</taxon>
        <taxon>Rosales</taxon>
        <taxon>Rosaceae</taxon>
        <taxon>Amygdaloideae</taxon>
        <taxon>Maleae</taxon>
        <taxon>Malus</taxon>
    </lineage>
</organism>
<accession>A0A540NQ91</accession>
<reference evidence="2 3" key="1">
    <citation type="journal article" date="2019" name="G3 (Bethesda)">
        <title>Sequencing of a Wild Apple (Malus baccata) Genome Unravels the Differences Between Cultivated and Wild Apple Species Regarding Disease Resistance and Cold Tolerance.</title>
        <authorList>
            <person name="Chen X."/>
        </authorList>
    </citation>
    <scope>NUCLEOTIDE SEQUENCE [LARGE SCALE GENOMIC DNA]</scope>
    <source>
        <strain evidence="3">cv. Shandingzi</strain>
        <tissue evidence="2">Leaves</tissue>
    </source>
</reference>
<dbReference type="AlphaFoldDB" id="A0A540NQ91"/>
<protein>
    <submittedName>
        <fullName evidence="2">Uncharacterized protein</fullName>
    </submittedName>
</protein>
<keyword evidence="3" id="KW-1185">Reference proteome</keyword>
<dbReference type="EMBL" id="VIEB01000013">
    <property type="protein sequence ID" value="TQE13204.1"/>
    <property type="molecule type" value="Genomic_DNA"/>
</dbReference>
<sequence>MALSRLPPKRGRIKVKIVSSLVKLVVRVALKVGRGLSRRRKVATQVEQAPMEPASDQINHV</sequence>
<evidence type="ECO:0000256" key="1">
    <source>
        <dbReference type="SAM" id="MobiDB-lite"/>
    </source>
</evidence>
<proteinExistence type="predicted"/>